<keyword evidence="3" id="KW-0862">Zinc</keyword>
<proteinExistence type="predicted"/>
<feature type="compositionally biased region" description="Basic and acidic residues" evidence="5">
    <location>
        <begin position="214"/>
        <end position="224"/>
    </location>
</feature>
<dbReference type="Pfam" id="PF02892">
    <property type="entry name" value="zf-BED"/>
    <property type="match status" value="1"/>
</dbReference>
<keyword evidence="1" id="KW-0479">Metal-binding</keyword>
<evidence type="ECO:0000256" key="4">
    <source>
        <dbReference type="PROSITE-ProRule" id="PRU00027"/>
    </source>
</evidence>
<evidence type="ECO:0000256" key="1">
    <source>
        <dbReference type="ARBA" id="ARBA00022723"/>
    </source>
</evidence>
<reference evidence="7 8" key="1">
    <citation type="submission" date="2019-07" db="EMBL/GenBank/DDBJ databases">
        <title>De Novo Assembly of kiwifruit Actinidia rufa.</title>
        <authorList>
            <person name="Sugita-Konishi S."/>
            <person name="Sato K."/>
            <person name="Mori E."/>
            <person name="Abe Y."/>
            <person name="Kisaki G."/>
            <person name="Hamano K."/>
            <person name="Suezawa K."/>
            <person name="Otani M."/>
            <person name="Fukuda T."/>
            <person name="Manabe T."/>
            <person name="Gomi K."/>
            <person name="Tabuchi M."/>
            <person name="Akimitsu K."/>
            <person name="Kataoka I."/>
        </authorList>
    </citation>
    <scope>NUCLEOTIDE SEQUENCE [LARGE SCALE GENOMIC DNA]</scope>
    <source>
        <strain evidence="8">cv. Fuchu</strain>
    </source>
</reference>
<protein>
    <submittedName>
        <fullName evidence="7">Plant neutral invertase family protein</fullName>
    </submittedName>
</protein>
<evidence type="ECO:0000256" key="2">
    <source>
        <dbReference type="ARBA" id="ARBA00022771"/>
    </source>
</evidence>
<feature type="region of interest" description="Disordered" evidence="5">
    <location>
        <begin position="1"/>
        <end position="31"/>
    </location>
</feature>
<evidence type="ECO:0000256" key="5">
    <source>
        <dbReference type="SAM" id="MobiDB-lite"/>
    </source>
</evidence>
<accession>A0A7J0E8E0</accession>
<dbReference type="AlphaFoldDB" id="A0A7J0E8E0"/>
<dbReference type="Proteomes" id="UP000585474">
    <property type="component" value="Unassembled WGS sequence"/>
</dbReference>
<dbReference type="PANTHER" id="PTHR46951:SF2">
    <property type="entry name" value="BED-TYPE DOMAIN-CONTAINING PROTEIN"/>
    <property type="match status" value="1"/>
</dbReference>
<dbReference type="GO" id="GO:0003677">
    <property type="term" value="F:DNA binding"/>
    <property type="evidence" value="ECO:0007669"/>
    <property type="project" value="InterPro"/>
</dbReference>
<dbReference type="OrthoDB" id="851935at2759"/>
<dbReference type="EMBL" id="BJWL01000002">
    <property type="protein sequence ID" value="GFY82761.1"/>
    <property type="molecule type" value="Genomic_DNA"/>
</dbReference>
<dbReference type="PANTHER" id="PTHR46951">
    <property type="entry name" value="BED-TYPE DOMAIN-CONTAINING PROTEIN"/>
    <property type="match status" value="1"/>
</dbReference>
<keyword evidence="8" id="KW-1185">Reference proteome</keyword>
<evidence type="ECO:0000256" key="3">
    <source>
        <dbReference type="ARBA" id="ARBA00022833"/>
    </source>
</evidence>
<evidence type="ECO:0000259" key="6">
    <source>
        <dbReference type="PROSITE" id="PS50808"/>
    </source>
</evidence>
<keyword evidence="2 4" id="KW-0863">Zinc-finger</keyword>
<dbReference type="InterPro" id="IPR003656">
    <property type="entry name" value="Znf_BED"/>
</dbReference>
<gene>
    <name evidence="7" type="ORF">Acr_02g0010010</name>
</gene>
<evidence type="ECO:0000313" key="8">
    <source>
        <dbReference type="Proteomes" id="UP000585474"/>
    </source>
</evidence>
<organism evidence="7 8">
    <name type="scientific">Actinidia rufa</name>
    <dbReference type="NCBI Taxonomy" id="165716"/>
    <lineage>
        <taxon>Eukaryota</taxon>
        <taxon>Viridiplantae</taxon>
        <taxon>Streptophyta</taxon>
        <taxon>Embryophyta</taxon>
        <taxon>Tracheophyta</taxon>
        <taxon>Spermatophyta</taxon>
        <taxon>Magnoliopsida</taxon>
        <taxon>eudicotyledons</taxon>
        <taxon>Gunneridae</taxon>
        <taxon>Pentapetalae</taxon>
        <taxon>asterids</taxon>
        <taxon>Ericales</taxon>
        <taxon>Actinidiaceae</taxon>
        <taxon>Actinidia</taxon>
    </lineage>
</organism>
<feature type="compositionally biased region" description="Basic and acidic residues" evidence="5">
    <location>
        <begin position="18"/>
        <end position="31"/>
    </location>
</feature>
<sequence length="245" mass="26897">MDVSGQNSTSTSTPSTRGKTDPAWEHVNEGRSHDEKKTFTCLYCGKTIKGGGINRMKQHLAGKSSEVGPCKKVLADVRFRMEVCLKAIREKKKPSEENYEQFIPGPGIYQFEGDIGDDDDDDDDDDEVEEIISQNNRGISINEGGDSGNKSKAAMTQKRKGKAPTNIGHYFATRTTAGSQPTIKSVLADDGDDDAVLEIGDDIDLECFGNTNISDERNAQDGRDGNGNNEDENEDDWLTWGLPRN</sequence>
<comment type="caution">
    <text evidence="7">The sequence shown here is derived from an EMBL/GenBank/DDBJ whole genome shotgun (WGS) entry which is preliminary data.</text>
</comment>
<dbReference type="PROSITE" id="PS50808">
    <property type="entry name" value="ZF_BED"/>
    <property type="match status" value="1"/>
</dbReference>
<dbReference type="GO" id="GO:0008270">
    <property type="term" value="F:zinc ion binding"/>
    <property type="evidence" value="ECO:0007669"/>
    <property type="project" value="UniProtKB-KW"/>
</dbReference>
<evidence type="ECO:0000313" key="7">
    <source>
        <dbReference type="EMBL" id="GFY82761.1"/>
    </source>
</evidence>
<feature type="region of interest" description="Disordered" evidence="5">
    <location>
        <begin position="207"/>
        <end position="245"/>
    </location>
</feature>
<feature type="domain" description="BED-type" evidence="6">
    <location>
        <begin position="18"/>
        <end position="77"/>
    </location>
</feature>
<feature type="compositionally biased region" description="Polar residues" evidence="5">
    <location>
        <begin position="1"/>
        <end position="17"/>
    </location>
</feature>
<name>A0A7J0E8E0_9ERIC</name>
<feature type="region of interest" description="Disordered" evidence="5">
    <location>
        <begin position="133"/>
        <end position="163"/>
    </location>
</feature>